<organism evidence="1 2">
    <name type="scientific">Sistotremastrum suecicum HHB10207 ss-3</name>
    <dbReference type="NCBI Taxonomy" id="1314776"/>
    <lineage>
        <taxon>Eukaryota</taxon>
        <taxon>Fungi</taxon>
        <taxon>Dikarya</taxon>
        <taxon>Basidiomycota</taxon>
        <taxon>Agaricomycotina</taxon>
        <taxon>Agaricomycetes</taxon>
        <taxon>Sistotremastrales</taxon>
        <taxon>Sistotremastraceae</taxon>
        <taxon>Sistotremastrum</taxon>
    </lineage>
</organism>
<sequence>MRLPCAPLKPEPAFEFESEREGALYSAQTTLKRNTSRKEFVSMKGSFFHSLKHSPADSSFKFFREGSMKLQEWTLRRHIQTRLTIFDDLPLFELLKHARFTHVPVGARGRGAGSPALQDYNVLRLLHFSEIQKIKILCLE</sequence>
<evidence type="ECO:0000313" key="1">
    <source>
        <dbReference type="EMBL" id="KZT34920.1"/>
    </source>
</evidence>
<dbReference type="Proteomes" id="UP000076798">
    <property type="component" value="Unassembled WGS sequence"/>
</dbReference>
<gene>
    <name evidence="1" type="ORF">SISSUDRAFT_1064915</name>
</gene>
<reference evidence="1 2" key="1">
    <citation type="journal article" date="2016" name="Mol. Biol. Evol.">
        <title>Comparative Genomics of Early-Diverging Mushroom-Forming Fungi Provides Insights into the Origins of Lignocellulose Decay Capabilities.</title>
        <authorList>
            <person name="Nagy L.G."/>
            <person name="Riley R."/>
            <person name="Tritt A."/>
            <person name="Adam C."/>
            <person name="Daum C."/>
            <person name="Floudas D."/>
            <person name="Sun H."/>
            <person name="Yadav J.S."/>
            <person name="Pangilinan J."/>
            <person name="Larsson K.H."/>
            <person name="Matsuura K."/>
            <person name="Barry K."/>
            <person name="Labutti K."/>
            <person name="Kuo R."/>
            <person name="Ohm R.A."/>
            <person name="Bhattacharya S.S."/>
            <person name="Shirouzu T."/>
            <person name="Yoshinaga Y."/>
            <person name="Martin F.M."/>
            <person name="Grigoriev I.V."/>
            <person name="Hibbett D.S."/>
        </authorList>
    </citation>
    <scope>NUCLEOTIDE SEQUENCE [LARGE SCALE GENOMIC DNA]</scope>
    <source>
        <strain evidence="1 2">HHB10207 ss-3</strain>
    </source>
</reference>
<name>A0A166A3E2_9AGAM</name>
<dbReference type="AlphaFoldDB" id="A0A166A3E2"/>
<dbReference type="EMBL" id="KV428160">
    <property type="protein sequence ID" value="KZT34920.1"/>
    <property type="molecule type" value="Genomic_DNA"/>
</dbReference>
<evidence type="ECO:0000313" key="2">
    <source>
        <dbReference type="Proteomes" id="UP000076798"/>
    </source>
</evidence>
<accession>A0A166A3E2</accession>
<proteinExistence type="predicted"/>
<protein>
    <submittedName>
        <fullName evidence="1">Uncharacterized protein</fullName>
    </submittedName>
</protein>
<keyword evidence="2" id="KW-1185">Reference proteome</keyword>